<proteinExistence type="predicted"/>
<evidence type="ECO:0000313" key="1">
    <source>
        <dbReference type="EMBL" id="CAF4854956.1"/>
    </source>
</evidence>
<dbReference type="Proteomes" id="UP000663873">
    <property type="component" value="Unassembled WGS sequence"/>
</dbReference>
<dbReference type="AlphaFoldDB" id="A0A821SE30"/>
<dbReference type="EMBL" id="CAJOBP010062074">
    <property type="protein sequence ID" value="CAF4854956.1"/>
    <property type="molecule type" value="Genomic_DNA"/>
</dbReference>
<comment type="caution">
    <text evidence="1">The sequence shown here is derived from an EMBL/GenBank/DDBJ whole genome shotgun (WGS) entry which is preliminary data.</text>
</comment>
<name>A0A821SE30_9BILA</name>
<protein>
    <submittedName>
        <fullName evidence="1">Uncharacterized protein</fullName>
    </submittedName>
</protein>
<organism evidence="1 2">
    <name type="scientific">Rotaria socialis</name>
    <dbReference type="NCBI Taxonomy" id="392032"/>
    <lineage>
        <taxon>Eukaryota</taxon>
        <taxon>Metazoa</taxon>
        <taxon>Spiralia</taxon>
        <taxon>Gnathifera</taxon>
        <taxon>Rotifera</taxon>
        <taxon>Eurotatoria</taxon>
        <taxon>Bdelloidea</taxon>
        <taxon>Philodinida</taxon>
        <taxon>Philodinidae</taxon>
        <taxon>Rotaria</taxon>
    </lineage>
</organism>
<reference evidence="1" key="1">
    <citation type="submission" date="2021-02" db="EMBL/GenBank/DDBJ databases">
        <authorList>
            <person name="Nowell W R."/>
        </authorList>
    </citation>
    <scope>NUCLEOTIDE SEQUENCE</scope>
</reference>
<accession>A0A821SE30</accession>
<evidence type="ECO:0000313" key="2">
    <source>
        <dbReference type="Proteomes" id="UP000663873"/>
    </source>
</evidence>
<keyword evidence="2" id="KW-1185">Reference proteome</keyword>
<sequence>MKSVALAGQCFHRPARFRHRNMYLISKDHLPL</sequence>
<gene>
    <name evidence="1" type="ORF">UJA718_LOCUS43638</name>
</gene>
<feature type="non-terminal residue" evidence="1">
    <location>
        <position position="32"/>
    </location>
</feature>